<evidence type="ECO:0000256" key="2">
    <source>
        <dbReference type="SAM" id="MobiDB-lite"/>
    </source>
</evidence>
<feature type="compositionally biased region" description="Basic and acidic residues" evidence="2">
    <location>
        <begin position="157"/>
        <end position="166"/>
    </location>
</feature>
<proteinExistence type="predicted"/>
<organism evidence="3 4">
    <name type="scientific">Thalictrum thalictroides</name>
    <name type="common">Rue-anemone</name>
    <name type="synonym">Anemone thalictroides</name>
    <dbReference type="NCBI Taxonomy" id="46969"/>
    <lineage>
        <taxon>Eukaryota</taxon>
        <taxon>Viridiplantae</taxon>
        <taxon>Streptophyta</taxon>
        <taxon>Embryophyta</taxon>
        <taxon>Tracheophyta</taxon>
        <taxon>Spermatophyta</taxon>
        <taxon>Magnoliopsida</taxon>
        <taxon>Ranunculales</taxon>
        <taxon>Ranunculaceae</taxon>
        <taxon>Thalictroideae</taxon>
        <taxon>Thalictrum</taxon>
    </lineage>
</organism>
<gene>
    <name evidence="3" type="ORF">FRX31_002657</name>
</gene>
<dbReference type="EMBL" id="JABWDY010001003">
    <property type="protein sequence ID" value="KAF5207756.1"/>
    <property type="molecule type" value="Genomic_DNA"/>
</dbReference>
<feature type="region of interest" description="Disordered" evidence="2">
    <location>
        <begin position="133"/>
        <end position="166"/>
    </location>
</feature>
<keyword evidence="4" id="KW-1185">Reference proteome</keyword>
<accession>A0A7J6XD76</accession>
<reference evidence="3 4" key="1">
    <citation type="submission" date="2020-06" db="EMBL/GenBank/DDBJ databases">
        <title>Transcriptomic and genomic resources for Thalictrum thalictroides and T. hernandezii: Facilitating candidate gene discovery in an emerging model plant lineage.</title>
        <authorList>
            <person name="Arias T."/>
            <person name="Riano-Pachon D.M."/>
            <person name="Di Stilio V.S."/>
        </authorList>
    </citation>
    <scope>NUCLEOTIDE SEQUENCE [LARGE SCALE GENOMIC DNA]</scope>
    <source>
        <strain evidence="4">cv. WT478/WT964</strain>
        <tissue evidence="3">Leaves</tissue>
    </source>
</reference>
<protein>
    <submittedName>
        <fullName evidence="3">Uncharacterized protein</fullName>
    </submittedName>
</protein>
<sequence length="166" mass="18703">MEVGKLGGMLLMEGRNATDGRNATGGKASFEHEEQYWRQRRSFESRGCIRLIAEAGEAADLELKAVKDSLESCKQRTVIAEHNERDLQKKLQAKDREIEQLTQILEQEKKDHKATYEAWKAKWDELMTIGTPEEEGMPAMDELNAGTSKDPLVGPELADKDPMLAD</sequence>
<name>A0A7J6XD76_THATH</name>
<dbReference type="Proteomes" id="UP000554482">
    <property type="component" value="Unassembled WGS sequence"/>
</dbReference>
<evidence type="ECO:0000256" key="1">
    <source>
        <dbReference type="SAM" id="Coils"/>
    </source>
</evidence>
<comment type="caution">
    <text evidence="3">The sequence shown here is derived from an EMBL/GenBank/DDBJ whole genome shotgun (WGS) entry which is preliminary data.</text>
</comment>
<evidence type="ECO:0000313" key="4">
    <source>
        <dbReference type="Proteomes" id="UP000554482"/>
    </source>
</evidence>
<feature type="coiled-coil region" evidence="1">
    <location>
        <begin position="84"/>
        <end position="122"/>
    </location>
</feature>
<dbReference type="AlphaFoldDB" id="A0A7J6XD76"/>
<evidence type="ECO:0000313" key="3">
    <source>
        <dbReference type="EMBL" id="KAF5207756.1"/>
    </source>
</evidence>
<keyword evidence="1" id="KW-0175">Coiled coil</keyword>